<dbReference type="EMBL" id="VUJU01007315">
    <property type="protein sequence ID" value="KAF0746130.1"/>
    <property type="molecule type" value="Genomic_DNA"/>
</dbReference>
<evidence type="ECO:0000256" key="2">
    <source>
        <dbReference type="SAM" id="MobiDB-lite"/>
    </source>
</evidence>
<dbReference type="InterPro" id="IPR001995">
    <property type="entry name" value="Peptidase_A2_cat"/>
</dbReference>
<dbReference type="PANTHER" id="PTHR47331:SF5">
    <property type="entry name" value="RIBONUCLEASE H"/>
    <property type="match status" value="1"/>
</dbReference>
<dbReference type="InterPro" id="IPR043128">
    <property type="entry name" value="Rev_trsase/Diguanyl_cyclase"/>
</dbReference>
<dbReference type="GO" id="GO:0015074">
    <property type="term" value="P:DNA integration"/>
    <property type="evidence" value="ECO:0007669"/>
    <property type="project" value="InterPro"/>
</dbReference>
<dbReference type="Pfam" id="PF05380">
    <property type="entry name" value="Peptidase_A17"/>
    <property type="match status" value="1"/>
</dbReference>
<protein>
    <submittedName>
        <fullName evidence="5">Integrase catalytic domain-containing protein</fullName>
    </submittedName>
</protein>
<dbReference type="PANTHER" id="PTHR47331">
    <property type="entry name" value="PHD-TYPE DOMAIN-CONTAINING PROTEIN"/>
    <property type="match status" value="1"/>
</dbReference>
<dbReference type="InterPro" id="IPR036397">
    <property type="entry name" value="RNaseH_sf"/>
</dbReference>
<comment type="caution">
    <text evidence="5">The sequence shown here is derived from an EMBL/GenBank/DDBJ whole genome shotgun (WGS) entry which is preliminary data.</text>
</comment>
<dbReference type="Pfam" id="PF18701">
    <property type="entry name" value="DUF5641"/>
    <property type="match status" value="1"/>
</dbReference>
<dbReference type="InterPro" id="IPR040676">
    <property type="entry name" value="DUF5641"/>
</dbReference>
<sequence>MVNTLKARRGQIRGNLTRFWTYVSTPDNDPKQISIRRPKVEEAWEEFQQVQSEIRNEEDANKHEEYQVDFEELYFKAMAKAEERLQQSEIKENLSIDKQVGKEKNGVREISNAVPSIKLAALQIPVFSGVYSDWAPFYDIYTALVHNNKHLTTIEKFIHLRASLSDDAANCVKNLETTVNNYEHVWNSLVTRYNNKKLLVQTHVKGICDLPTVKASSSTSLRQFSDGLRGHISALRALDQQPSEWGPLLTHIICTKLDAVTISDWETKCGRDEIKQVDELIEFLEARFHVLEAVESSKKICSVSKNVSENNNYTGKKGTKNTTSSTSFVNTSEIKCYVCQLSHTIYKCPKFIALSAIDRIKKVNDLNLCNICLRRHDKRKCLGRNCLRCSKPHNTMLHINNYKHQPNSTSETSEANSKTEGETPALSTVTAHAFASGEQVLLATVVALAMSPYTKTTTCRALLDSGSQKNFITEEMVQTLRLKRNKIKHVISGIGEIVQHASSSVWLKIKSRVSDYAVFLPMIVVPKITGQLPPRNITTTCNVPDNIKLADPHFSTPQKIDILLGATHFYQFLCDGQIRPSTTGPLFQETVFGWVAAGAISENSLSKAPTSNTFFSATDSESTLENALQRFWLIEDVSDTPLYTIEERTCQEYFNKTVIRNDEGRFVVHLPFRVDLIKLGKSYEIAKRRFLAIERKFQKDKELKEEYFSFMKEYESLNHMERVDESELEKEDQTCYLPHHAVRKDSSTSTKLRVVFDASCKTDNGISLNDVLLKGPVIQDDLLYIISRFRTHNYVLTADIVKMYRQILMTDKHRDYQRILWRTDPNQPIQIYRLNTVTYGTVPASYLATGCLQVLAETVHEQYPYITPIINRDFYMDDILTGADTKQEVIKIRDGLIVVMNSAGLKLRKWSSNDASLITSSLPSEDIEISNKHELNYSVKKVLGLFWDASSDILKYNVRENKKVDGMSVTKREMLSDIAAIFDPLGLVGPLIVRAKLILQALWREKIDWDEPVPVHIREQWFEYRTQLSALNRLSITRKITNYLKSCVIEVHGFSDASTLAYGCCLYLRCTDNAGIHHTNLICAKSKVAPLKTLSLPRLELCAALLLTRLAYKLIPKLQLKINQQYFWTDSMIVLAWIASPSTKWRTFVAHRVAEIQSKTTMGEWKHVSTCDNPADVISRGCCPSKLINLDLWWSGPKWLTEDKLNWTESSDTHRKLDNIPEGKENIINVMCVIDHDDFILSKYESLTKCLRITAYCIRFINNVRTRKNNNIKLTGLLQPEELEKATFKLIKYTQNIGFVDELRELSNGKAVSNHSKLFRLRPFIDSDGVIRVGGRLKNAATIDIFQRHPIALPANCLFAKMLFNEQHMLLMHGGPQALLSTIRLKYWPINGRNLARNTVHKCIKCFRNKPIFVQPIMGDLPSDRVQPGRAFLKCGIDFAGPFLIKSSSLRKSPIIKTYACIFVCLSTKAVHIEAVSDLTTKAFLNALNRFFDRRGKSIVIYSDNATNFVGANNKLKEIYQLFQSKQSHEDLQRNFTNIGVKWQFIPPRSPHFGGLWEAAVKSMKILLGRVLGEAHLTYEELCTVLTRAEACLNSRPLTTLSTDPSDPSPLTPGHFLIGDSLTAVPEDDVTAIPVNRLTRWRRITQYSQQLWRRWSKEYLCQLQERSKWSKEKGPKLNVGTVVLVKEDNLPPLQWRLGLVEQIYRGSDGVIRSAEVTSAGRKLKRAVRTLCPLPFE</sequence>
<dbReference type="InterPro" id="IPR012337">
    <property type="entry name" value="RNaseH-like_sf"/>
</dbReference>
<dbReference type="Proteomes" id="UP000478052">
    <property type="component" value="Unassembled WGS sequence"/>
</dbReference>
<dbReference type="Pfam" id="PF03564">
    <property type="entry name" value="DUF1759"/>
    <property type="match status" value="1"/>
</dbReference>
<organism evidence="5 6">
    <name type="scientific">Aphis craccivora</name>
    <name type="common">Cowpea aphid</name>
    <dbReference type="NCBI Taxonomy" id="307492"/>
    <lineage>
        <taxon>Eukaryota</taxon>
        <taxon>Metazoa</taxon>
        <taxon>Ecdysozoa</taxon>
        <taxon>Arthropoda</taxon>
        <taxon>Hexapoda</taxon>
        <taxon>Insecta</taxon>
        <taxon>Pterygota</taxon>
        <taxon>Neoptera</taxon>
        <taxon>Paraneoptera</taxon>
        <taxon>Hemiptera</taxon>
        <taxon>Sternorrhyncha</taxon>
        <taxon>Aphidomorpha</taxon>
        <taxon>Aphidoidea</taxon>
        <taxon>Aphididae</taxon>
        <taxon>Aphidini</taxon>
        <taxon>Aphis</taxon>
        <taxon>Aphis</taxon>
    </lineage>
</organism>
<proteinExistence type="predicted"/>
<evidence type="ECO:0000256" key="1">
    <source>
        <dbReference type="ARBA" id="ARBA00022801"/>
    </source>
</evidence>
<dbReference type="GO" id="GO:0042575">
    <property type="term" value="C:DNA polymerase complex"/>
    <property type="evidence" value="ECO:0007669"/>
    <property type="project" value="UniProtKB-ARBA"/>
</dbReference>
<feature type="non-terminal residue" evidence="5">
    <location>
        <position position="1736"/>
    </location>
</feature>
<dbReference type="GO" id="GO:0004190">
    <property type="term" value="F:aspartic-type endopeptidase activity"/>
    <property type="evidence" value="ECO:0007669"/>
    <property type="project" value="InterPro"/>
</dbReference>
<evidence type="ECO:0000313" key="6">
    <source>
        <dbReference type="Proteomes" id="UP000478052"/>
    </source>
</evidence>
<dbReference type="GO" id="GO:0003676">
    <property type="term" value="F:nucleic acid binding"/>
    <property type="evidence" value="ECO:0007669"/>
    <property type="project" value="InterPro"/>
</dbReference>
<accession>A0A6G0XZJ7</accession>
<dbReference type="InterPro" id="IPR001584">
    <property type="entry name" value="Integrase_cat-core"/>
</dbReference>
<evidence type="ECO:0000259" key="3">
    <source>
        <dbReference type="PROSITE" id="PS50175"/>
    </source>
</evidence>
<dbReference type="PROSITE" id="PS50994">
    <property type="entry name" value="INTEGRASE"/>
    <property type="match status" value="1"/>
</dbReference>
<gene>
    <name evidence="5" type="ORF">FWK35_00038838</name>
</gene>
<name>A0A6G0XZJ7_APHCR</name>
<dbReference type="CDD" id="cd01644">
    <property type="entry name" value="RT_pepA17"/>
    <property type="match status" value="1"/>
</dbReference>
<dbReference type="InterPro" id="IPR005312">
    <property type="entry name" value="DUF1759"/>
</dbReference>
<keyword evidence="1" id="KW-0378">Hydrolase</keyword>
<dbReference type="PROSITE" id="PS50175">
    <property type="entry name" value="ASP_PROT_RETROV"/>
    <property type="match status" value="1"/>
</dbReference>
<dbReference type="InterPro" id="IPR008042">
    <property type="entry name" value="Retrotrans_Pao"/>
</dbReference>
<dbReference type="Gene3D" id="3.10.10.10">
    <property type="entry name" value="HIV Type 1 Reverse Transcriptase, subunit A, domain 1"/>
    <property type="match status" value="1"/>
</dbReference>
<feature type="region of interest" description="Disordered" evidence="2">
    <location>
        <begin position="401"/>
        <end position="422"/>
    </location>
</feature>
<reference evidence="5 6" key="1">
    <citation type="submission" date="2019-08" db="EMBL/GenBank/DDBJ databases">
        <title>Whole genome of Aphis craccivora.</title>
        <authorList>
            <person name="Voronova N.V."/>
            <person name="Shulinski R.S."/>
            <person name="Bandarenka Y.V."/>
            <person name="Zhorov D.G."/>
            <person name="Warner D."/>
        </authorList>
    </citation>
    <scope>NUCLEOTIDE SEQUENCE [LARGE SCALE GENOMIC DNA]</scope>
    <source>
        <strain evidence="5">180601</strain>
        <tissue evidence="5">Whole Body</tissue>
    </source>
</reference>
<dbReference type="OrthoDB" id="6589437at2759"/>
<dbReference type="SUPFAM" id="SSF53098">
    <property type="entry name" value="Ribonuclease H-like"/>
    <property type="match status" value="1"/>
</dbReference>
<feature type="domain" description="Peptidase A2" evidence="3">
    <location>
        <begin position="459"/>
        <end position="537"/>
    </location>
</feature>
<dbReference type="Gene3D" id="3.30.420.10">
    <property type="entry name" value="Ribonuclease H-like superfamily/Ribonuclease H"/>
    <property type="match status" value="1"/>
</dbReference>
<dbReference type="GO" id="GO:0006508">
    <property type="term" value="P:proteolysis"/>
    <property type="evidence" value="ECO:0007669"/>
    <property type="project" value="InterPro"/>
</dbReference>
<feature type="compositionally biased region" description="Polar residues" evidence="2">
    <location>
        <begin position="402"/>
        <end position="418"/>
    </location>
</feature>
<dbReference type="Gene3D" id="3.30.70.270">
    <property type="match status" value="1"/>
</dbReference>
<keyword evidence="6" id="KW-1185">Reference proteome</keyword>
<dbReference type="GO" id="GO:0071897">
    <property type="term" value="P:DNA biosynthetic process"/>
    <property type="evidence" value="ECO:0007669"/>
    <property type="project" value="UniProtKB-ARBA"/>
</dbReference>
<dbReference type="Gene3D" id="2.40.70.10">
    <property type="entry name" value="Acid Proteases"/>
    <property type="match status" value="1"/>
</dbReference>
<feature type="domain" description="Integrase catalytic" evidence="4">
    <location>
        <begin position="1424"/>
        <end position="1621"/>
    </location>
</feature>
<evidence type="ECO:0000259" key="4">
    <source>
        <dbReference type="PROSITE" id="PS50994"/>
    </source>
</evidence>
<dbReference type="InterPro" id="IPR021109">
    <property type="entry name" value="Peptidase_aspartic_dom_sf"/>
</dbReference>
<dbReference type="SUPFAM" id="SSF56672">
    <property type="entry name" value="DNA/RNA polymerases"/>
    <property type="match status" value="1"/>
</dbReference>
<dbReference type="InterPro" id="IPR043502">
    <property type="entry name" value="DNA/RNA_pol_sf"/>
</dbReference>
<evidence type="ECO:0000313" key="5">
    <source>
        <dbReference type="EMBL" id="KAF0746130.1"/>
    </source>
</evidence>